<dbReference type="Pfam" id="PF00632">
    <property type="entry name" value="HECT"/>
    <property type="match status" value="1"/>
</dbReference>
<dbReference type="EC" id="2.3.2.26" evidence="3"/>
<dbReference type="Proteomes" id="UP000019149">
    <property type="component" value="Unassembled WGS sequence"/>
</dbReference>
<dbReference type="STRING" id="6210.W6UET7"/>
<feature type="compositionally biased region" description="Polar residues" evidence="8">
    <location>
        <begin position="120"/>
        <end position="135"/>
    </location>
</feature>
<feature type="domain" description="HECT" evidence="9">
    <location>
        <begin position="737"/>
        <end position="1069"/>
    </location>
</feature>
<dbReference type="GO" id="GO:0016874">
    <property type="term" value="F:ligase activity"/>
    <property type="evidence" value="ECO:0007669"/>
    <property type="project" value="UniProtKB-KW"/>
</dbReference>
<dbReference type="GeneID" id="36341490"/>
<comment type="subcellular location">
    <subcellularLocation>
        <location evidence="2">Cytoplasm</location>
    </subcellularLocation>
</comment>
<dbReference type="InterPro" id="IPR042556">
    <property type="entry name" value="AZUL_sf"/>
</dbReference>
<dbReference type="Gene3D" id="3.30.2410.10">
    <property type="entry name" value="Hect, E3 ligase catalytic domain"/>
    <property type="match status" value="1"/>
</dbReference>
<feature type="region of interest" description="Disordered" evidence="8">
    <location>
        <begin position="574"/>
        <end position="599"/>
    </location>
</feature>
<evidence type="ECO:0000256" key="3">
    <source>
        <dbReference type="ARBA" id="ARBA00012485"/>
    </source>
</evidence>
<dbReference type="InterPro" id="IPR032353">
    <property type="entry name" value="AZUL"/>
</dbReference>
<name>W6UET7_ECHGR</name>
<dbReference type="EMBL" id="APAU02000045">
    <property type="protein sequence ID" value="EUB59421.1"/>
    <property type="molecule type" value="Genomic_DNA"/>
</dbReference>
<organism evidence="10 11">
    <name type="scientific">Echinococcus granulosus</name>
    <name type="common">Hydatid tapeworm</name>
    <dbReference type="NCBI Taxonomy" id="6210"/>
    <lineage>
        <taxon>Eukaryota</taxon>
        <taxon>Metazoa</taxon>
        <taxon>Spiralia</taxon>
        <taxon>Lophotrochozoa</taxon>
        <taxon>Platyhelminthes</taxon>
        <taxon>Cestoda</taxon>
        <taxon>Eucestoda</taxon>
        <taxon>Cyclophyllidea</taxon>
        <taxon>Taeniidae</taxon>
        <taxon>Echinococcus</taxon>
        <taxon>Echinococcus granulosus group</taxon>
    </lineage>
</organism>
<evidence type="ECO:0000259" key="9">
    <source>
        <dbReference type="PROSITE" id="PS50237"/>
    </source>
</evidence>
<dbReference type="SUPFAM" id="SSF56204">
    <property type="entry name" value="Hect, E3 ligase catalytic domain"/>
    <property type="match status" value="1"/>
</dbReference>
<evidence type="ECO:0000256" key="5">
    <source>
        <dbReference type="ARBA" id="ARBA00022679"/>
    </source>
</evidence>
<keyword evidence="6 7" id="KW-0833">Ubl conjugation pathway</keyword>
<feature type="active site" description="Glycyl thioester intermediate" evidence="7">
    <location>
        <position position="1037"/>
    </location>
</feature>
<proteinExistence type="predicted"/>
<dbReference type="Pfam" id="PF22770">
    <property type="entry name" value="POP1_C"/>
    <property type="match status" value="1"/>
</dbReference>
<dbReference type="Gene3D" id="3.30.2160.10">
    <property type="entry name" value="Hect, E3 ligase catalytic domain"/>
    <property type="match status" value="1"/>
</dbReference>
<dbReference type="InterPro" id="IPR035983">
    <property type="entry name" value="Hect_E3_ubiquitin_ligase"/>
</dbReference>
<dbReference type="Gene3D" id="6.10.130.10">
    <property type="entry name" value="Ubiquitin-protein ligase E3A, N-terminal zinc-binding domain (AZUL)"/>
    <property type="match status" value="1"/>
</dbReference>
<dbReference type="Pfam" id="PF06978">
    <property type="entry name" value="POP1_N"/>
    <property type="match status" value="2"/>
</dbReference>
<dbReference type="GO" id="GO:0005737">
    <property type="term" value="C:cytoplasm"/>
    <property type="evidence" value="ECO:0007669"/>
    <property type="project" value="UniProtKB-SubCell"/>
</dbReference>
<feature type="region of interest" description="Disordered" evidence="8">
    <location>
        <begin position="120"/>
        <end position="172"/>
    </location>
</feature>
<feature type="compositionally biased region" description="Low complexity" evidence="8">
    <location>
        <begin position="161"/>
        <end position="172"/>
    </location>
</feature>
<keyword evidence="5" id="KW-0808">Transferase</keyword>
<evidence type="ECO:0000256" key="1">
    <source>
        <dbReference type="ARBA" id="ARBA00000885"/>
    </source>
</evidence>
<dbReference type="FunFam" id="3.30.2410.10:FF:000003">
    <property type="entry name" value="probable E3 ubiquitin-protein ligase HERC4 isoform X1"/>
    <property type="match status" value="1"/>
</dbReference>
<dbReference type="Pfam" id="PF16558">
    <property type="entry name" value="AZUL"/>
    <property type="match status" value="1"/>
</dbReference>
<keyword evidence="10" id="KW-0436">Ligase</keyword>
<evidence type="ECO:0000256" key="2">
    <source>
        <dbReference type="ARBA" id="ARBA00004496"/>
    </source>
</evidence>
<comment type="caution">
    <text evidence="10">The sequence shown here is derived from an EMBL/GenBank/DDBJ whole genome shotgun (WGS) entry which is preliminary data.</text>
</comment>
<dbReference type="InterPro" id="IPR009723">
    <property type="entry name" value="Pop1_N"/>
</dbReference>
<feature type="region of interest" description="Disordered" evidence="8">
    <location>
        <begin position="327"/>
        <end position="347"/>
    </location>
</feature>
<evidence type="ECO:0000313" key="10">
    <source>
        <dbReference type="EMBL" id="EUB59421.1"/>
    </source>
</evidence>
<evidence type="ECO:0000256" key="6">
    <source>
        <dbReference type="ARBA" id="ARBA00022786"/>
    </source>
</evidence>
<sequence length="1807" mass="200971">MTTTGSSSWIKGEESNHQAVIQERIRHYFNQLTVGCGDAACTNQNCASSSNFAHRGLDNNHAAALALRLLRDSEPMCFAHSPASMDSTEHRKNSTPKSNHIDSCHQPDQRRDLAINPESTQVSEHLSLASDSPLRQGQEKMEGEESDEGREGDGEIQDALEGSTPTSSISEISPGLSRFLLHISGSSPPTSSEVPFLESVTSTATESGDNADSSQHSYFLGLLDSIMKKSNHKPDDGGEDIDLPSAASIIGKRVKGLRLSEVRECVENCESEGNWTPIRLLLEEVFTSLTALANSFPLESESTDVEMLSLPATSSFLSHYKSVSATESARTHKRKSGSDSNAFPPFLNTESDPAVPVDIDEAREAYNLLLERPPKTVNIEDTLAHLIRRQLIVTLRRCFRIYPFPSSSGASTDPYLALLEELNPSPDGEADKLQQRMVNLFATIYACPLVTDPLHFEPILPHLCHLTVSLPMATQARLCRTWAEYAMSQRSTAPIEVRSEAATVTYWLLDLHRILMQQITLRCLALEPPPTLTASDLEDAPAPNDDRVICDAARVIRIVFYASLLAGGCDPPEQLAREASDSEDIQGESSVSPPSSSFRTERAILRKDPLGTILGISPNDCRHPLIPPKEFINETLNEFIVVEKDFANFRSQRSGWPEKLSFMELPFMLQTTTKSTQLYYDNRLNMLQERRGAILHALFATSTPDAALEMPYFKICVNRERVVEDALIALELTRMEAVGDLKKQLYVEFDGEQGIDEGGLSKEFFQLIVERIFNPDYGMFVYENESECFWFNRSPLAEELEREYCLIGTILGLAIYNNVILDVHFPAVLFRKLCGKLASGLEDLEDGWPALAHGLQALLKYDGDNFEDDHCLNFVVTYSDMFGQVVTHELVPDGTSKPVTIDNRQEFIDRTIDFLLNTSVKKQFTAFRRGFLSVVGDTPLFHLFSPFEIELLLLGSQHYDFGELERVTEYEGDYSAETIVIRQFWSVVHAMTEEEQRKLLQFTTGTDRIPVGGMSRMKFVIARQGPDSDRLPTAHTCFNVLLLPEYSSKEKLERCLRMSSGSTVDCNLDPNNGDSEAVALNVDVLRLLAARSAEMMACEASVHLATARAIAPLQRLPVRLRRRAASHQIHRLPRRLHHGLAQAMSQKLVKQAKRCRRYRRRSQRLMALATRCVLPPTGEGAGEGRTRWIPTALWHAKRFHVVQNWGWRLPFAPTDKMFKALQRATTDRCMLLDHGYLSCFSVSGPFNLLRLCVAETTLPFFVSSIGIDLPSDASPSTGFHESVGLLCSEAMPTQQPMGVASLPNISRSILGPVRILWSATIQEGHGQRRSTLWFWLHPSMSSDAWKLFTSLDYVSTDLEASIASLKLVDCTGHLCRMKLIGPFAHQVLADIIKPPSSSTHSTSTTGEPLLKLYNRNWLIQVPKEGEVTTQLAPGFVSKSLTSSELTKLLLDHCDVEFDALLTRWFSSPEPCCFSDMGIPILLIQNGTPSLVSQKSQCIGWDVVLPRQLLKPSTRMAPPQEAMTEPPVETSAPRDFVVACTYRGVRVGGLRDQLRWASLTTEAAGRVDAFPYVLWPDTPAACCVTDEKVHLKVERDPKGYGDVSGLSTAGDGFFVLRDKAMLVLVVRRLLTGDPRARHLTVEHLSRYDPRLPRALVMVKLEVTSRGVPEARAEIFALLATDDPSLGPISDKAPRTLLGYVDEGAYAFSHGFCIAIGFISLAAVCSLSPTERPSKGFQTVLFRSLKSILPPTSQIYLSDRAGSRLRPVMDSVLVCISTLRHLGKSTSECLHPQYQMRFGYEAYAACVED</sequence>
<dbReference type="CDD" id="cd00078">
    <property type="entry name" value="HECTc"/>
    <property type="match status" value="1"/>
</dbReference>
<keyword evidence="4" id="KW-0963">Cytoplasm</keyword>
<dbReference type="PANTHER" id="PTHR45700">
    <property type="entry name" value="UBIQUITIN-PROTEIN LIGASE E3C"/>
    <property type="match status" value="1"/>
</dbReference>
<feature type="region of interest" description="Disordered" evidence="8">
    <location>
        <begin position="80"/>
        <end position="106"/>
    </location>
</feature>
<dbReference type="InterPro" id="IPR055079">
    <property type="entry name" value="POP1_C"/>
</dbReference>
<dbReference type="InterPro" id="IPR000569">
    <property type="entry name" value="HECT_dom"/>
</dbReference>
<comment type="catalytic activity">
    <reaction evidence="1">
        <text>S-ubiquitinyl-[E2 ubiquitin-conjugating enzyme]-L-cysteine + [acceptor protein]-L-lysine = [E2 ubiquitin-conjugating enzyme]-L-cysteine + N(6)-ubiquitinyl-[acceptor protein]-L-lysine.</text>
        <dbReference type="EC" id="2.3.2.26"/>
    </reaction>
</comment>
<evidence type="ECO:0000256" key="8">
    <source>
        <dbReference type="SAM" id="MobiDB-lite"/>
    </source>
</evidence>
<evidence type="ECO:0000256" key="7">
    <source>
        <dbReference type="PROSITE-ProRule" id="PRU00104"/>
    </source>
</evidence>
<dbReference type="GO" id="GO:0000209">
    <property type="term" value="P:protein polyubiquitination"/>
    <property type="evidence" value="ECO:0007669"/>
    <property type="project" value="InterPro"/>
</dbReference>
<dbReference type="GO" id="GO:0061630">
    <property type="term" value="F:ubiquitin protein ligase activity"/>
    <property type="evidence" value="ECO:0007669"/>
    <property type="project" value="UniProtKB-EC"/>
</dbReference>
<dbReference type="RefSeq" id="XP_024350617.1">
    <property type="nucleotide sequence ID" value="XM_024495024.1"/>
</dbReference>
<dbReference type="SMART" id="SM00119">
    <property type="entry name" value="HECTc"/>
    <property type="match status" value="1"/>
</dbReference>
<evidence type="ECO:0000313" key="11">
    <source>
        <dbReference type="Proteomes" id="UP000019149"/>
    </source>
</evidence>
<accession>W6UET7</accession>
<evidence type="ECO:0000256" key="4">
    <source>
        <dbReference type="ARBA" id="ARBA00022490"/>
    </source>
</evidence>
<dbReference type="InterPro" id="IPR044611">
    <property type="entry name" value="E3A/B/C-like"/>
</dbReference>
<dbReference type="KEGG" id="egl:EGR_05775"/>
<gene>
    <name evidence="10" type="ORF">EGR_05775</name>
</gene>
<dbReference type="Gene3D" id="3.90.1750.10">
    <property type="entry name" value="Hect, E3 ligase catalytic domains"/>
    <property type="match status" value="1"/>
</dbReference>
<dbReference type="CTD" id="36341490"/>
<dbReference type="FunFam" id="3.30.2160.10:FF:000004">
    <property type="entry name" value="probable E3 ubiquitin-protein ligase HERC4 isoform X1"/>
    <property type="match status" value="1"/>
</dbReference>
<feature type="region of interest" description="Disordered" evidence="8">
    <location>
        <begin position="187"/>
        <end position="212"/>
    </location>
</feature>
<feature type="compositionally biased region" description="Basic and acidic residues" evidence="8">
    <location>
        <begin position="137"/>
        <end position="153"/>
    </location>
</feature>
<dbReference type="OrthoDB" id="5981550at2759"/>
<dbReference type="PROSITE" id="PS50237">
    <property type="entry name" value="HECT"/>
    <property type="match status" value="1"/>
</dbReference>
<protein>
    <recommendedName>
        <fullName evidence="3">HECT-type E3 ubiquitin transferase</fullName>
        <ecNumber evidence="3">2.3.2.26</ecNumber>
    </recommendedName>
</protein>
<reference evidence="10 11" key="1">
    <citation type="journal article" date="2013" name="Nat. Genet.">
        <title>The genome of the hydatid tapeworm Echinococcus granulosus.</title>
        <authorList>
            <person name="Zheng H."/>
            <person name="Zhang W."/>
            <person name="Zhang L."/>
            <person name="Zhang Z."/>
            <person name="Li J."/>
            <person name="Lu G."/>
            <person name="Zhu Y."/>
            <person name="Wang Y."/>
            <person name="Huang Y."/>
            <person name="Liu J."/>
            <person name="Kang H."/>
            <person name="Chen J."/>
            <person name="Wang L."/>
            <person name="Chen A."/>
            <person name="Yu S."/>
            <person name="Gao Z."/>
            <person name="Jin L."/>
            <person name="Gu W."/>
            <person name="Wang Z."/>
            <person name="Zhao L."/>
            <person name="Shi B."/>
            <person name="Wen H."/>
            <person name="Lin R."/>
            <person name="Jones M.K."/>
            <person name="Brejova B."/>
            <person name="Vinar T."/>
            <person name="Zhao G."/>
            <person name="McManus D.P."/>
            <person name="Chen Z."/>
            <person name="Zhou Y."/>
            <person name="Wang S."/>
        </authorList>
    </citation>
    <scope>NUCLEOTIDE SEQUENCE [LARGE SCALE GENOMIC DNA]</scope>
</reference>
<keyword evidence="11" id="KW-1185">Reference proteome</keyword>
<dbReference type="PANTHER" id="PTHR45700:SF8">
    <property type="entry name" value="HECT-TYPE E3 UBIQUITIN TRANSFERASE"/>
    <property type="match status" value="1"/>
</dbReference>